<sequence length="741" mass="82674">MADTPEPFSPSIFLDLPPTPRADDHVLPFISRVLMEEEEDTNDEAFFYPADHPALLQVQQPFAEILSDATNTAADDVNNGSVEMEDKKATAALPPADDDVDLQQGALVSSLFGGRGGHDDMLTRAFLKGVEEAKKFLPTTTGTNSLLICSETETSGSREHGQVIKKDGNKNRRRTDDSVAAGGGRNTKLMVPVPDEETDGETVDQMILHDFNVCISKLTTLHITTTTTTGGGEAETTTTPPTMMKKKKKIAANSTAGDDLHTLLIHCAQAVGSNDRLSAAKLLRQIKAQSSPRGDPNQRLAHCFAEGLEARLAGTGTQLYRSLVSKRTSAVEYLKAYHVYLNSCCFKKVSFTFSNRSILKAIDAAAAAAGRKTKMMKLHIVDYGIDYGMQWPNLLRRLSTMEVPVELRITGIDHPHPGFRPSSRLEETGRRLGRCARTLGVPFKFRSVAAAKWETVRAGDLGIDSDSDELLIVNSLGPFTYLINEGVAVDDVDSPSPRDTVLDNIRSLRPDVFVLCVMNASYSSPFFVTRFREALSYYTALFDMLDATLPRDSEQRLLVERDLYGRCALNAVACEGWDRVERPEAYRQWQARNHRTGFRQLPLDPETVEFVRDKVGTLYHKDFVIDTDQQWLLKGWKGRILYAISNWRAKTHMRRSTTEIFIVSGDMESRTSMNTQIPMHQVVGQERSAGTDGACGKWRAEAGGFMDSWRRMRIRDDPREGDARKTTRARRRRGDEMRSYS</sequence>
<keyword evidence="2" id="KW-0804">Transcription</keyword>
<feature type="region of interest" description="Disordered" evidence="4">
    <location>
        <begin position="716"/>
        <end position="741"/>
    </location>
</feature>
<comment type="caution">
    <text evidence="3">Lacks conserved residue(s) required for the propagation of feature annotation.</text>
</comment>
<feature type="compositionally biased region" description="Basic and acidic residues" evidence="4">
    <location>
        <begin position="716"/>
        <end position="725"/>
    </location>
</feature>
<evidence type="ECO:0000256" key="2">
    <source>
        <dbReference type="ARBA" id="ARBA00023163"/>
    </source>
</evidence>
<accession>A0AAQ3PF00</accession>
<proteinExistence type="inferred from homology"/>
<feature type="compositionally biased region" description="Low complexity" evidence="4">
    <location>
        <begin position="226"/>
        <end position="243"/>
    </location>
</feature>
<reference evidence="5 6" key="1">
    <citation type="submission" date="2024-02" db="EMBL/GenBank/DDBJ databases">
        <title>High-quality chromosome-scale genome assembly of Pensacola bahiagrass (Paspalum notatum Flugge var. saurae).</title>
        <authorList>
            <person name="Vega J.M."/>
            <person name="Podio M."/>
            <person name="Orjuela J."/>
            <person name="Siena L.A."/>
            <person name="Pessino S.C."/>
            <person name="Combes M.C."/>
            <person name="Mariac C."/>
            <person name="Albertini E."/>
            <person name="Pupilli F."/>
            <person name="Ortiz J.P.A."/>
            <person name="Leblanc O."/>
        </authorList>
    </citation>
    <scope>NUCLEOTIDE SEQUENCE [LARGE SCALE GENOMIC DNA]</scope>
    <source>
        <strain evidence="5">R1</strain>
        <tissue evidence="5">Leaf</tissue>
    </source>
</reference>
<feature type="region of interest" description="Leucine repeat I (LRI)" evidence="3">
    <location>
        <begin position="258"/>
        <end position="318"/>
    </location>
</feature>
<feature type="region of interest" description="Disordered" evidence="4">
    <location>
        <begin position="226"/>
        <end position="245"/>
    </location>
</feature>
<dbReference type="InterPro" id="IPR005202">
    <property type="entry name" value="TF_GRAS"/>
</dbReference>
<gene>
    <name evidence="5" type="ORF">U9M48_000186</name>
</gene>
<evidence type="ECO:0000256" key="3">
    <source>
        <dbReference type="PROSITE-ProRule" id="PRU01191"/>
    </source>
</evidence>
<feature type="short sequence motif" description="VHIID" evidence="3">
    <location>
        <begin position="378"/>
        <end position="382"/>
    </location>
</feature>
<organism evidence="5 6">
    <name type="scientific">Paspalum notatum var. saurae</name>
    <dbReference type="NCBI Taxonomy" id="547442"/>
    <lineage>
        <taxon>Eukaryota</taxon>
        <taxon>Viridiplantae</taxon>
        <taxon>Streptophyta</taxon>
        <taxon>Embryophyta</taxon>
        <taxon>Tracheophyta</taxon>
        <taxon>Spermatophyta</taxon>
        <taxon>Magnoliopsida</taxon>
        <taxon>Liliopsida</taxon>
        <taxon>Poales</taxon>
        <taxon>Poaceae</taxon>
        <taxon>PACMAD clade</taxon>
        <taxon>Panicoideae</taxon>
        <taxon>Andropogonodae</taxon>
        <taxon>Paspaleae</taxon>
        <taxon>Paspalinae</taxon>
        <taxon>Paspalum</taxon>
    </lineage>
</organism>
<feature type="region of interest" description="Disordered" evidence="4">
    <location>
        <begin position="152"/>
        <end position="196"/>
    </location>
</feature>
<keyword evidence="1" id="KW-0805">Transcription regulation</keyword>
<dbReference type="PROSITE" id="PS50985">
    <property type="entry name" value="GRAS"/>
    <property type="match status" value="1"/>
</dbReference>
<dbReference type="PANTHER" id="PTHR31636">
    <property type="entry name" value="OSJNBA0084A10.13 PROTEIN-RELATED"/>
    <property type="match status" value="1"/>
</dbReference>
<keyword evidence="6" id="KW-1185">Reference proteome</keyword>
<name>A0AAQ3PF00_PASNO</name>
<evidence type="ECO:0000256" key="1">
    <source>
        <dbReference type="ARBA" id="ARBA00023015"/>
    </source>
</evidence>
<dbReference type="AlphaFoldDB" id="A0AAQ3PF00"/>
<dbReference type="Proteomes" id="UP001341281">
    <property type="component" value="Chromosome 01"/>
</dbReference>
<comment type="similarity">
    <text evidence="3">Belongs to the GRAS family.</text>
</comment>
<feature type="compositionally biased region" description="Basic and acidic residues" evidence="4">
    <location>
        <begin position="156"/>
        <end position="177"/>
    </location>
</feature>
<protein>
    <submittedName>
        <fullName evidence="5">Uncharacterized protein</fullName>
    </submittedName>
</protein>
<dbReference type="EMBL" id="CP144745">
    <property type="protein sequence ID" value="WVZ48777.1"/>
    <property type="molecule type" value="Genomic_DNA"/>
</dbReference>
<evidence type="ECO:0000313" key="6">
    <source>
        <dbReference type="Proteomes" id="UP001341281"/>
    </source>
</evidence>
<dbReference type="Pfam" id="PF03514">
    <property type="entry name" value="GRAS"/>
    <property type="match status" value="1"/>
</dbReference>
<feature type="region of interest" description="SAW" evidence="3">
    <location>
        <begin position="573"/>
        <end position="648"/>
    </location>
</feature>
<evidence type="ECO:0000256" key="4">
    <source>
        <dbReference type="SAM" id="MobiDB-lite"/>
    </source>
</evidence>
<evidence type="ECO:0000313" key="5">
    <source>
        <dbReference type="EMBL" id="WVZ48777.1"/>
    </source>
</evidence>